<comment type="caution">
    <text evidence="2">The sequence shown here is derived from an EMBL/GenBank/DDBJ whole genome shotgun (WGS) entry which is preliminary data.</text>
</comment>
<feature type="transmembrane region" description="Helical" evidence="1">
    <location>
        <begin position="58"/>
        <end position="79"/>
    </location>
</feature>
<proteinExistence type="predicted"/>
<keyword evidence="1" id="KW-0472">Membrane</keyword>
<accession>A0A1X1ZIC2</accession>
<sequence length="94" mass="10260">MSDVSDTDEGIDQRRTTQPRVGLVFKDRRELPGLGLLLMAALSLMGFMIAAAQQDSGWTLGFGIAVLVLATSGLTWVLIGRNRTTHAGHHRRQT</sequence>
<reference evidence="2 3" key="1">
    <citation type="submission" date="2016-01" db="EMBL/GenBank/DDBJ databases">
        <title>The new phylogeny of the genus Mycobacterium.</title>
        <authorList>
            <person name="Tarcisio F."/>
            <person name="Conor M."/>
            <person name="Antonella G."/>
            <person name="Elisabetta G."/>
            <person name="Giulia F.S."/>
            <person name="Sara T."/>
            <person name="Anna F."/>
            <person name="Clotilde B."/>
            <person name="Roberto B."/>
            <person name="Veronica D.S."/>
            <person name="Fabio R."/>
            <person name="Monica P."/>
            <person name="Olivier J."/>
            <person name="Enrico T."/>
            <person name="Nicola S."/>
        </authorList>
    </citation>
    <scope>NUCLEOTIDE SEQUENCE [LARGE SCALE GENOMIC DNA]</scope>
    <source>
        <strain evidence="2 3">DSM 44164</strain>
    </source>
</reference>
<dbReference type="RefSeq" id="WP_133054979.1">
    <property type="nucleotide sequence ID" value="NZ_LQPI01000030.1"/>
</dbReference>
<organism evidence="2 3">
    <name type="scientific">Mycolicibacter nonchromogenicus</name>
    <name type="common">Mycobacterium nonchromogenicum</name>
    <dbReference type="NCBI Taxonomy" id="1782"/>
    <lineage>
        <taxon>Bacteria</taxon>
        <taxon>Bacillati</taxon>
        <taxon>Actinomycetota</taxon>
        <taxon>Actinomycetes</taxon>
        <taxon>Mycobacteriales</taxon>
        <taxon>Mycobacteriaceae</taxon>
        <taxon>Mycolicibacter</taxon>
    </lineage>
</organism>
<evidence type="ECO:0000256" key="1">
    <source>
        <dbReference type="SAM" id="Phobius"/>
    </source>
</evidence>
<dbReference type="AlphaFoldDB" id="A0A1X1ZIC2"/>
<gene>
    <name evidence="2" type="ORF">AWC18_04995</name>
</gene>
<evidence type="ECO:0008006" key="4">
    <source>
        <dbReference type="Google" id="ProtNLM"/>
    </source>
</evidence>
<name>A0A1X1ZIC2_MYCNO</name>
<evidence type="ECO:0000313" key="3">
    <source>
        <dbReference type="Proteomes" id="UP000193108"/>
    </source>
</evidence>
<evidence type="ECO:0000313" key="2">
    <source>
        <dbReference type="EMBL" id="ORW23099.1"/>
    </source>
</evidence>
<keyword evidence="3" id="KW-1185">Reference proteome</keyword>
<keyword evidence="1" id="KW-1133">Transmembrane helix</keyword>
<keyword evidence="1" id="KW-0812">Transmembrane</keyword>
<dbReference type="Proteomes" id="UP000193108">
    <property type="component" value="Unassembled WGS sequence"/>
</dbReference>
<dbReference type="EMBL" id="LQPI01000030">
    <property type="protein sequence ID" value="ORW23099.1"/>
    <property type="molecule type" value="Genomic_DNA"/>
</dbReference>
<protein>
    <recommendedName>
        <fullName evidence="4">UsfY protein</fullName>
    </recommendedName>
</protein>
<feature type="transmembrane region" description="Helical" evidence="1">
    <location>
        <begin position="34"/>
        <end position="52"/>
    </location>
</feature>